<dbReference type="Proteomes" id="UP000502823">
    <property type="component" value="Unassembled WGS sequence"/>
</dbReference>
<dbReference type="Pfam" id="PF00135">
    <property type="entry name" value="COesterase"/>
    <property type="match status" value="1"/>
</dbReference>
<reference evidence="7" key="1">
    <citation type="submission" date="2020-01" db="EMBL/GenBank/DDBJ databases">
        <title>Draft genome sequence of the Termite Coptotermes fromosanus.</title>
        <authorList>
            <person name="Itakura S."/>
            <person name="Yosikawa Y."/>
            <person name="Umezawa K."/>
        </authorList>
    </citation>
    <scope>NUCLEOTIDE SEQUENCE [LARGE SCALE GENOMIC DNA]</scope>
</reference>
<dbReference type="SUPFAM" id="SSF53474">
    <property type="entry name" value="alpha/beta-Hydrolases"/>
    <property type="match status" value="1"/>
</dbReference>
<dbReference type="EMBL" id="BLKM01011744">
    <property type="protein sequence ID" value="GFG34204.1"/>
    <property type="molecule type" value="Genomic_DNA"/>
</dbReference>
<organism evidence="6 7">
    <name type="scientific">Coptotermes formosanus</name>
    <name type="common">Formosan subterranean termite</name>
    <dbReference type="NCBI Taxonomy" id="36987"/>
    <lineage>
        <taxon>Eukaryota</taxon>
        <taxon>Metazoa</taxon>
        <taxon>Ecdysozoa</taxon>
        <taxon>Arthropoda</taxon>
        <taxon>Hexapoda</taxon>
        <taxon>Insecta</taxon>
        <taxon>Pterygota</taxon>
        <taxon>Neoptera</taxon>
        <taxon>Polyneoptera</taxon>
        <taxon>Dictyoptera</taxon>
        <taxon>Blattodea</taxon>
        <taxon>Blattoidea</taxon>
        <taxon>Termitoidae</taxon>
        <taxon>Rhinotermitidae</taxon>
        <taxon>Coptotermes</taxon>
    </lineage>
</organism>
<dbReference type="PROSITE" id="PS00941">
    <property type="entry name" value="CARBOXYLESTERASE_B_2"/>
    <property type="match status" value="1"/>
</dbReference>
<keyword evidence="7" id="KW-1185">Reference proteome</keyword>
<comment type="caution">
    <text evidence="6">The sequence shown here is derived from an EMBL/GenBank/DDBJ whole genome shotgun (WGS) entry which is preliminary data.</text>
</comment>
<name>A0A6L2PPJ8_COPFO</name>
<keyword evidence="4" id="KW-0472">Membrane</keyword>
<accession>A0A6L2PPJ8</accession>
<dbReference type="PANTHER" id="PTHR43903">
    <property type="entry name" value="NEUROLIGIN"/>
    <property type="match status" value="1"/>
</dbReference>
<keyword evidence="2" id="KW-0732">Signal</keyword>
<sequence length="171" mass="19024">MARKRHLVDVLYVFAIILKFFTSVSPSLSVFGVSVFIVSSVSAGIYDTTMEGTLTPEIKIKQGKLVGQRFESRTNPDLNAVEVYLGIPYAAPPTGSQRFMPPGSPPQWRGVRFADTFGPVCPQNLPDPNKGTKNAMSEGRANYLRRLLPYLLHNQSEDCLYLNIYAPAQKR</sequence>
<comment type="similarity">
    <text evidence="1">Belongs to the type-B carboxylesterase/lipase family.</text>
</comment>
<feature type="domain" description="Carboxylesterase type B" evidence="5">
    <location>
        <begin position="56"/>
        <end position="169"/>
    </location>
</feature>
<dbReference type="AlphaFoldDB" id="A0A6L2PPJ8"/>
<dbReference type="Gene3D" id="3.40.50.1820">
    <property type="entry name" value="alpha/beta hydrolase"/>
    <property type="match status" value="1"/>
</dbReference>
<feature type="non-terminal residue" evidence="6">
    <location>
        <position position="171"/>
    </location>
</feature>
<evidence type="ECO:0000259" key="5">
    <source>
        <dbReference type="Pfam" id="PF00135"/>
    </source>
</evidence>
<dbReference type="OrthoDB" id="3200163at2759"/>
<dbReference type="InterPro" id="IPR002018">
    <property type="entry name" value="CarbesteraseB"/>
</dbReference>
<evidence type="ECO:0000256" key="1">
    <source>
        <dbReference type="ARBA" id="ARBA00005964"/>
    </source>
</evidence>
<keyword evidence="4" id="KW-1133">Transmembrane helix</keyword>
<evidence type="ECO:0000313" key="6">
    <source>
        <dbReference type="EMBL" id="GFG34204.1"/>
    </source>
</evidence>
<dbReference type="InParanoid" id="A0A6L2PPJ8"/>
<protein>
    <recommendedName>
        <fullName evidence="5">Carboxylesterase type B domain-containing protein</fullName>
    </recommendedName>
</protein>
<evidence type="ECO:0000256" key="4">
    <source>
        <dbReference type="SAM" id="Phobius"/>
    </source>
</evidence>
<evidence type="ECO:0000256" key="2">
    <source>
        <dbReference type="ARBA" id="ARBA00022729"/>
    </source>
</evidence>
<gene>
    <name evidence="6" type="ORF">Cfor_08177</name>
</gene>
<evidence type="ECO:0000313" key="7">
    <source>
        <dbReference type="Proteomes" id="UP000502823"/>
    </source>
</evidence>
<keyword evidence="4" id="KW-0812">Transmembrane</keyword>
<proteinExistence type="inferred from homology"/>
<keyword evidence="3" id="KW-0325">Glycoprotein</keyword>
<feature type="transmembrane region" description="Helical" evidence="4">
    <location>
        <begin position="12"/>
        <end position="38"/>
    </location>
</feature>
<dbReference type="InterPro" id="IPR051093">
    <property type="entry name" value="Neuroligin/BSAL"/>
</dbReference>
<dbReference type="InterPro" id="IPR019819">
    <property type="entry name" value="Carboxylesterase_B_CS"/>
</dbReference>
<evidence type="ECO:0000256" key="3">
    <source>
        <dbReference type="ARBA" id="ARBA00023180"/>
    </source>
</evidence>
<dbReference type="InterPro" id="IPR029058">
    <property type="entry name" value="AB_hydrolase_fold"/>
</dbReference>